<protein>
    <submittedName>
        <fullName evidence="1">Uncharacterized protein</fullName>
    </submittedName>
</protein>
<sequence length="51" mass="5711">MAHLELSIPWHSLTKHRAKELRAPSGPFSVSRIGDVKLTGSQDMVPNWTLN</sequence>
<keyword evidence="2" id="KW-1185">Reference proteome</keyword>
<evidence type="ECO:0000313" key="2">
    <source>
        <dbReference type="Proteomes" id="UP001419268"/>
    </source>
</evidence>
<accession>A0AAP0KSJ8</accession>
<comment type="caution">
    <text evidence="1">The sequence shown here is derived from an EMBL/GenBank/DDBJ whole genome shotgun (WGS) entry which is preliminary data.</text>
</comment>
<name>A0AAP0KSJ8_9MAGN</name>
<dbReference type="Proteomes" id="UP001419268">
    <property type="component" value="Unassembled WGS sequence"/>
</dbReference>
<proteinExistence type="predicted"/>
<organism evidence="1 2">
    <name type="scientific">Stephania cephalantha</name>
    <dbReference type="NCBI Taxonomy" id="152367"/>
    <lineage>
        <taxon>Eukaryota</taxon>
        <taxon>Viridiplantae</taxon>
        <taxon>Streptophyta</taxon>
        <taxon>Embryophyta</taxon>
        <taxon>Tracheophyta</taxon>
        <taxon>Spermatophyta</taxon>
        <taxon>Magnoliopsida</taxon>
        <taxon>Ranunculales</taxon>
        <taxon>Menispermaceae</taxon>
        <taxon>Menispermoideae</taxon>
        <taxon>Cissampelideae</taxon>
        <taxon>Stephania</taxon>
    </lineage>
</organism>
<dbReference type="EMBL" id="JBBNAG010000002">
    <property type="protein sequence ID" value="KAK9157917.1"/>
    <property type="molecule type" value="Genomic_DNA"/>
</dbReference>
<reference evidence="1 2" key="1">
    <citation type="submission" date="2024-01" db="EMBL/GenBank/DDBJ databases">
        <title>Genome assemblies of Stephania.</title>
        <authorList>
            <person name="Yang L."/>
        </authorList>
    </citation>
    <scope>NUCLEOTIDE SEQUENCE [LARGE SCALE GENOMIC DNA]</scope>
    <source>
        <strain evidence="1">JXDWG</strain>
        <tissue evidence="1">Leaf</tissue>
    </source>
</reference>
<dbReference type="AlphaFoldDB" id="A0AAP0KSJ8"/>
<gene>
    <name evidence="1" type="ORF">Scep_004491</name>
</gene>
<evidence type="ECO:0000313" key="1">
    <source>
        <dbReference type="EMBL" id="KAK9157917.1"/>
    </source>
</evidence>